<name>A0A4Q7MAH6_9BURK</name>
<evidence type="ECO:0000313" key="1">
    <source>
        <dbReference type="EMBL" id="RZS64914.1"/>
    </source>
</evidence>
<comment type="caution">
    <text evidence="1">The sequence shown here is derived from an EMBL/GenBank/DDBJ whole genome shotgun (WGS) entry which is preliminary data.</text>
</comment>
<gene>
    <name evidence="1" type="ORF">EV679_3259</name>
</gene>
<dbReference type="AlphaFoldDB" id="A0A4Q7MAH6"/>
<evidence type="ECO:0000313" key="2">
    <source>
        <dbReference type="Proteomes" id="UP000292039"/>
    </source>
</evidence>
<proteinExistence type="predicted"/>
<organism evidence="1 2">
    <name type="scientific">Kerstersia gyiorum</name>
    <dbReference type="NCBI Taxonomy" id="206506"/>
    <lineage>
        <taxon>Bacteria</taxon>
        <taxon>Pseudomonadati</taxon>
        <taxon>Pseudomonadota</taxon>
        <taxon>Betaproteobacteria</taxon>
        <taxon>Burkholderiales</taxon>
        <taxon>Alcaligenaceae</taxon>
        <taxon>Kerstersia</taxon>
    </lineage>
</organism>
<sequence length="96" mass="10654">MSKLIDAGREVLGTCREAKENFDFDQLVKKYDRHTAEMLVSDQLKNGDISLDEFRTYKKVKTFVQNGGLDVSQAHKEAQKAASDALASDGFKANAV</sequence>
<protein>
    <submittedName>
        <fullName evidence="1">Uncharacterized protein</fullName>
    </submittedName>
</protein>
<dbReference type="RefSeq" id="WP_130487774.1">
    <property type="nucleotide sequence ID" value="NZ_CBCSEB010000005.1"/>
</dbReference>
<accession>A0A4Q7MAH6</accession>
<dbReference type="Proteomes" id="UP000292039">
    <property type="component" value="Unassembled WGS sequence"/>
</dbReference>
<reference evidence="1 2" key="1">
    <citation type="submission" date="2019-02" db="EMBL/GenBank/DDBJ databases">
        <title>Genomic Encyclopedia of Type Strains, Phase IV (KMG-IV): sequencing the most valuable type-strain genomes for metagenomic binning, comparative biology and taxonomic classification.</title>
        <authorList>
            <person name="Goeker M."/>
        </authorList>
    </citation>
    <scope>NUCLEOTIDE SEQUENCE [LARGE SCALE GENOMIC DNA]</scope>
    <source>
        <strain evidence="1 2">DSM 16618</strain>
    </source>
</reference>
<dbReference type="EMBL" id="SGWZ01000007">
    <property type="protein sequence ID" value="RZS64914.1"/>
    <property type="molecule type" value="Genomic_DNA"/>
</dbReference>